<dbReference type="AlphaFoldDB" id="A0A834VD03"/>
<evidence type="ECO:0000256" key="3">
    <source>
        <dbReference type="PROSITE-ProRule" id="PRU00089"/>
    </source>
</evidence>
<evidence type="ECO:0000256" key="1">
    <source>
        <dbReference type="ARBA" id="ARBA00023125"/>
    </source>
</evidence>
<name>A0A834VD03_SARSC</name>
<dbReference type="PANTHER" id="PTHR11829">
    <property type="entry name" value="FORKHEAD BOX PROTEIN"/>
    <property type="match status" value="1"/>
</dbReference>
<evidence type="ECO:0000313" key="6">
    <source>
        <dbReference type="EMBL" id="KAF7492927.1"/>
    </source>
</evidence>
<evidence type="ECO:0000256" key="4">
    <source>
        <dbReference type="SAM" id="MobiDB-lite"/>
    </source>
</evidence>
<reference evidence="7" key="3">
    <citation type="submission" date="2022-06" db="UniProtKB">
        <authorList>
            <consortium name="EnsemblMetazoa"/>
        </authorList>
    </citation>
    <scope>IDENTIFICATION</scope>
</reference>
<dbReference type="PROSITE" id="PS00658">
    <property type="entry name" value="FORK_HEAD_2"/>
    <property type="match status" value="1"/>
</dbReference>
<dbReference type="InterPro" id="IPR050211">
    <property type="entry name" value="FOX_domain-containing"/>
</dbReference>
<keyword evidence="8" id="KW-1185">Reference proteome</keyword>
<feature type="compositionally biased region" description="Low complexity" evidence="4">
    <location>
        <begin position="479"/>
        <end position="495"/>
    </location>
</feature>
<dbReference type="PROSITE" id="PS50039">
    <property type="entry name" value="FORK_HEAD_3"/>
    <property type="match status" value="1"/>
</dbReference>
<feature type="compositionally biased region" description="Acidic residues" evidence="4">
    <location>
        <begin position="301"/>
        <end position="315"/>
    </location>
</feature>
<dbReference type="GO" id="GO:0009653">
    <property type="term" value="P:anatomical structure morphogenesis"/>
    <property type="evidence" value="ECO:0007669"/>
    <property type="project" value="TreeGrafter"/>
</dbReference>
<feature type="DNA-binding region" description="Fork-head" evidence="3">
    <location>
        <begin position="196"/>
        <end position="288"/>
    </location>
</feature>
<dbReference type="FunFam" id="1.10.10.10:FF:000352">
    <property type="entry name" value="Forkhead box Q2"/>
    <property type="match status" value="1"/>
</dbReference>
<dbReference type="GO" id="GO:0000978">
    <property type="term" value="F:RNA polymerase II cis-regulatory region sequence-specific DNA binding"/>
    <property type="evidence" value="ECO:0007669"/>
    <property type="project" value="TreeGrafter"/>
</dbReference>
<dbReference type="InterPro" id="IPR001766">
    <property type="entry name" value="Fork_head_dom"/>
</dbReference>
<dbReference type="EMBL" id="WVUK01000056">
    <property type="protein sequence ID" value="KAF7492927.1"/>
    <property type="molecule type" value="Genomic_DNA"/>
</dbReference>
<dbReference type="InterPro" id="IPR030456">
    <property type="entry name" value="TF_fork_head_CS_2"/>
</dbReference>
<dbReference type="EnsemblMetazoa" id="SSS_4095s_mrna">
    <property type="protein sequence ID" value="KAF7492927.1"/>
    <property type="gene ID" value="SSS_4095"/>
</dbReference>
<dbReference type="GO" id="GO:0000981">
    <property type="term" value="F:DNA-binding transcription factor activity, RNA polymerase II-specific"/>
    <property type="evidence" value="ECO:0007669"/>
    <property type="project" value="TreeGrafter"/>
</dbReference>
<dbReference type="SMART" id="SM00339">
    <property type="entry name" value="FH"/>
    <property type="match status" value="1"/>
</dbReference>
<protein>
    <submittedName>
        <fullName evidence="6">Forkhead box protein B1</fullName>
    </submittedName>
</protein>
<comment type="subcellular location">
    <subcellularLocation>
        <location evidence="3">Nucleus</location>
    </subcellularLocation>
</comment>
<feature type="domain" description="Fork-head" evidence="5">
    <location>
        <begin position="196"/>
        <end position="288"/>
    </location>
</feature>
<reference evidence="8" key="1">
    <citation type="journal article" date="2020" name="PLoS Negl. Trop. Dis.">
        <title>High-quality nuclear genome for Sarcoptes scabiei-A critical resource for a neglected parasite.</title>
        <authorList>
            <person name="Korhonen P.K."/>
            <person name="Gasser R.B."/>
            <person name="Ma G."/>
            <person name="Wang T."/>
            <person name="Stroehlein A.J."/>
            <person name="Young N.D."/>
            <person name="Ang C.S."/>
            <person name="Fernando D.D."/>
            <person name="Lu H.C."/>
            <person name="Taylor S."/>
            <person name="Reynolds S.L."/>
            <person name="Mofiz E."/>
            <person name="Najaraj S.H."/>
            <person name="Gowda H."/>
            <person name="Madugundu A."/>
            <person name="Renuse S."/>
            <person name="Holt D."/>
            <person name="Pandey A."/>
            <person name="Papenfuss A.T."/>
            <person name="Fischer K."/>
        </authorList>
    </citation>
    <scope>NUCLEOTIDE SEQUENCE [LARGE SCALE GENOMIC DNA]</scope>
</reference>
<dbReference type="GO" id="GO:0005634">
    <property type="term" value="C:nucleus"/>
    <property type="evidence" value="ECO:0007669"/>
    <property type="project" value="UniProtKB-SubCell"/>
</dbReference>
<evidence type="ECO:0000259" key="5">
    <source>
        <dbReference type="PROSITE" id="PS50039"/>
    </source>
</evidence>
<dbReference type="OrthoDB" id="5954824at2759"/>
<feature type="compositionally biased region" description="Polar residues" evidence="4">
    <location>
        <begin position="440"/>
        <end position="457"/>
    </location>
</feature>
<gene>
    <name evidence="6" type="ORF">SSS_4095</name>
</gene>
<keyword evidence="2 3" id="KW-0539">Nucleus</keyword>
<organism evidence="6">
    <name type="scientific">Sarcoptes scabiei</name>
    <name type="common">Itch mite</name>
    <name type="synonym">Acarus scabiei</name>
    <dbReference type="NCBI Taxonomy" id="52283"/>
    <lineage>
        <taxon>Eukaryota</taxon>
        <taxon>Metazoa</taxon>
        <taxon>Ecdysozoa</taxon>
        <taxon>Arthropoda</taxon>
        <taxon>Chelicerata</taxon>
        <taxon>Arachnida</taxon>
        <taxon>Acari</taxon>
        <taxon>Acariformes</taxon>
        <taxon>Sarcoptiformes</taxon>
        <taxon>Astigmata</taxon>
        <taxon>Psoroptidia</taxon>
        <taxon>Sarcoptoidea</taxon>
        <taxon>Sarcoptidae</taxon>
        <taxon>Sarcoptinae</taxon>
        <taxon>Sarcoptes</taxon>
    </lineage>
</organism>
<proteinExistence type="predicted"/>
<feature type="region of interest" description="Disordered" evidence="4">
    <location>
        <begin position="289"/>
        <end position="321"/>
    </location>
</feature>
<dbReference type="CDD" id="cd20035">
    <property type="entry name" value="FH_FOXQ2-like"/>
    <property type="match status" value="1"/>
</dbReference>
<dbReference type="InterPro" id="IPR036390">
    <property type="entry name" value="WH_DNA-bd_sf"/>
</dbReference>
<feature type="region of interest" description="Disordered" evidence="4">
    <location>
        <begin position="440"/>
        <end position="504"/>
    </location>
</feature>
<dbReference type="InterPro" id="IPR018122">
    <property type="entry name" value="TF_fork_head_CS_1"/>
</dbReference>
<dbReference type="Proteomes" id="UP000070412">
    <property type="component" value="Unassembled WGS sequence"/>
</dbReference>
<reference evidence="6" key="2">
    <citation type="submission" date="2020-01" db="EMBL/GenBank/DDBJ databases">
        <authorList>
            <person name="Korhonen P.K.K."/>
            <person name="Guangxu M.G."/>
            <person name="Wang T.W."/>
            <person name="Stroehlein A.J.S."/>
            <person name="Young N.D."/>
            <person name="Ang C.-S.A."/>
            <person name="Fernando D.W.F."/>
            <person name="Lu H.L."/>
            <person name="Taylor S.T."/>
            <person name="Ehtesham M.E.M."/>
            <person name="Najaraj S.H.N."/>
            <person name="Harsha G.H.G."/>
            <person name="Madugundu A.M."/>
            <person name="Renuse S.R."/>
            <person name="Holt D.H."/>
            <person name="Pandey A.P."/>
            <person name="Papenfuss A.P."/>
            <person name="Gasser R.B.G."/>
            <person name="Fischer K.F."/>
        </authorList>
    </citation>
    <scope>NUCLEOTIDE SEQUENCE</scope>
    <source>
        <strain evidence="6">SSS_KF_BRIS2020</strain>
    </source>
</reference>
<evidence type="ECO:0000313" key="7">
    <source>
        <dbReference type="EnsemblMetazoa" id="KAF7492927.1"/>
    </source>
</evidence>
<keyword evidence="1 3" id="KW-0238">DNA-binding</keyword>
<dbReference type="Pfam" id="PF00250">
    <property type="entry name" value="Forkhead"/>
    <property type="match status" value="1"/>
</dbReference>
<accession>A0A834VD03</accession>
<dbReference type="PROSITE" id="PS00657">
    <property type="entry name" value="FORK_HEAD_1"/>
    <property type="match status" value="1"/>
</dbReference>
<dbReference type="InterPro" id="IPR047519">
    <property type="entry name" value="FH_FOXQ2-like"/>
</dbReference>
<dbReference type="InterPro" id="IPR036388">
    <property type="entry name" value="WH-like_DNA-bd_sf"/>
</dbReference>
<dbReference type="SUPFAM" id="SSF46785">
    <property type="entry name" value="Winged helix' DNA-binding domain"/>
    <property type="match status" value="1"/>
</dbReference>
<dbReference type="GO" id="GO:0030154">
    <property type="term" value="P:cell differentiation"/>
    <property type="evidence" value="ECO:0007669"/>
    <property type="project" value="TreeGrafter"/>
</dbReference>
<dbReference type="PANTHER" id="PTHR11829:SF343">
    <property type="entry name" value="FORK-HEAD DOMAIN-CONTAINING PROTEIN"/>
    <property type="match status" value="1"/>
</dbReference>
<sequence length="504" mass="58227">MNFKNIDDHSTNTTTMIDCQRTLGDVKVNQQEQKFAYMNHLLQMNPLMFESITSSLSSGSFPFLNDIIKSNVPTSSSQVTGSLPSMASKSFELEHQPTIAESFFQQQLHNYHQQLAKMHLHNRIMHSPESNSFNMSQFNTQSNLFSHQRFHSIQTDHSDLISNLPAIHNSHKSEKNSVNQHPCNRFGQFNSSDDPKPQQSYIGLIAMAILSMPDQKMVLSDIYQYIMDNYPYFRNRGPGWRNSIRHNLSLNDCFVKSTRSPNGKGHYWAIHPANLEDFKKGDFRRRKAQRKVRKHMGLSVPDDEDDDEDDDENDNEGSLPSSIKFFHKSQYPIHFQSNGSPMFNHQGLLSKFSQPIFDPTNLIFTQNALKIFNSLKLGLHNKQNENSTTNQINQINSFPETFYRQFFGLDSVPQSQWKQQSDLMSNRSNQNRTIRSQFSIESLLHNNQPRNEETITNYKRPRFDSSFNQENRSTENHSKISAIESEESLSSNSSLAEDKINENH</sequence>
<evidence type="ECO:0000313" key="8">
    <source>
        <dbReference type="Proteomes" id="UP000070412"/>
    </source>
</evidence>
<dbReference type="Gene3D" id="1.10.10.10">
    <property type="entry name" value="Winged helix-like DNA-binding domain superfamily/Winged helix DNA-binding domain"/>
    <property type="match status" value="1"/>
</dbReference>
<evidence type="ECO:0000256" key="2">
    <source>
        <dbReference type="ARBA" id="ARBA00023242"/>
    </source>
</evidence>
<dbReference type="PRINTS" id="PR00053">
    <property type="entry name" value="FORKHEAD"/>
</dbReference>